<evidence type="ECO:0000259" key="2">
    <source>
        <dbReference type="Pfam" id="PF00326"/>
    </source>
</evidence>
<evidence type="ECO:0000256" key="1">
    <source>
        <dbReference type="ARBA" id="ARBA00022729"/>
    </source>
</evidence>
<organism evidence="3 4">
    <name type="scientific">Collybiopsis confluens</name>
    <dbReference type="NCBI Taxonomy" id="2823264"/>
    <lineage>
        <taxon>Eukaryota</taxon>
        <taxon>Fungi</taxon>
        <taxon>Dikarya</taxon>
        <taxon>Basidiomycota</taxon>
        <taxon>Agaricomycotina</taxon>
        <taxon>Agaricomycetes</taxon>
        <taxon>Agaricomycetidae</taxon>
        <taxon>Agaricales</taxon>
        <taxon>Marasmiineae</taxon>
        <taxon>Omphalotaceae</taxon>
        <taxon>Collybiopsis</taxon>
    </lineage>
</organism>
<dbReference type="PANTHER" id="PTHR43037">
    <property type="entry name" value="UNNAMED PRODUCT-RELATED"/>
    <property type="match status" value="1"/>
</dbReference>
<dbReference type="GO" id="GO:0008236">
    <property type="term" value="F:serine-type peptidase activity"/>
    <property type="evidence" value="ECO:0007669"/>
    <property type="project" value="InterPro"/>
</dbReference>
<protein>
    <recommendedName>
        <fullName evidence="2">Peptidase S9 prolyl oligopeptidase catalytic domain-containing protein</fullName>
    </recommendedName>
</protein>
<name>A0A8H5HYR7_9AGAR</name>
<dbReference type="InterPro" id="IPR050955">
    <property type="entry name" value="Plant_Biomass_Hydrol_Est"/>
</dbReference>
<dbReference type="PANTHER" id="PTHR43037:SF4">
    <property type="entry name" value="PEPTIDASE S9 PROLYL OLIGOPEPTIDASE CATALYTIC DOMAIN-CONTAINING PROTEIN"/>
    <property type="match status" value="1"/>
</dbReference>
<dbReference type="Gene3D" id="3.40.50.1820">
    <property type="entry name" value="alpha/beta hydrolase"/>
    <property type="match status" value="1"/>
</dbReference>
<evidence type="ECO:0000313" key="4">
    <source>
        <dbReference type="Proteomes" id="UP000518752"/>
    </source>
</evidence>
<dbReference type="Pfam" id="PF00326">
    <property type="entry name" value="Peptidase_S9"/>
    <property type="match status" value="1"/>
</dbReference>
<dbReference type="SUPFAM" id="SSF53474">
    <property type="entry name" value="alpha/beta-Hydrolases"/>
    <property type="match status" value="1"/>
</dbReference>
<dbReference type="InterPro" id="IPR001375">
    <property type="entry name" value="Peptidase_S9_cat"/>
</dbReference>
<comment type="caution">
    <text evidence="3">The sequence shown here is derived from an EMBL/GenBank/DDBJ whole genome shotgun (WGS) entry which is preliminary data.</text>
</comment>
<dbReference type="EMBL" id="JAACJN010000008">
    <property type="protein sequence ID" value="KAF5391841.1"/>
    <property type="molecule type" value="Genomic_DNA"/>
</dbReference>
<keyword evidence="4" id="KW-1185">Reference proteome</keyword>
<dbReference type="InterPro" id="IPR029058">
    <property type="entry name" value="AB_hydrolase_fold"/>
</dbReference>
<dbReference type="AlphaFoldDB" id="A0A8H5HYR7"/>
<dbReference type="Proteomes" id="UP000518752">
    <property type="component" value="Unassembled WGS sequence"/>
</dbReference>
<sequence length="964" mass="105678">MWSVQLSDSCDVLGPFPIHAREQHFLNPAFPVVIVGSAIDGDRTYPSAYADGGTVAWTKTPVASDGALTVVFPDSVRWKTLRDTEGWAALQHHAILRSTLTVYPSGSPASPPPKLRIQLDGASFFAIIRQSSSNDAPRWYAGNIYGIEHALPRVVDLDSPHLDKPTTYDIFLSGDYEIRLFGDPRLQRASEIPAQSINIKLDFDHIAQVAWESTQDVVPDFVDGWAFGEAIGIGLRTSNEWWSIHSVWLANPELNEYLTLSLSSTPFRLAPTQARILPLRLTQHKPLPDHDGSIGIKVTLTKNGHAHQTLTLDVSLSVTHLPIWDRSLSPLNPVIKGSYFFGASDTMPTNFLAIPPRSPGNGGAPILALHGAGVDILAPSPAESFWAQALPRQDQSWVVIPSGRTSWVRSHSSGANQSVVTCWLSKGSRLARSVGPRRLENVGWDHPSPSVFAICCVGWRQMGIPLNAKAIVVGHSNGGQGAWYTAGRFPDRVLGIIAASAYIKSQSYVPWSMSHSAHFADPFLEAILQTSLTPDDNDLFLTNIQGMDVLAIHGADDGNVPVWHSRALVAALKNLQSAKSNCRVEIYEVPGQGHWFPSALNNKRVQDFIDQLSQIDASRVQDSFMLTVAVPAETSSLGGWHVEQLFVPGRLGRVSVKIKKEPSTRVARVLVETTNILQCSVDPKVFRVPNHDVEIWIDGKNMHLQAKVSEGDDVIYFKAVEPRVWKLNSVQNTLQLSGRIQSILSFPYSTKATEEILAPIVFVVPDSVLDPSAKNARTTSRIMSIALRFAHDLHLHHQIDSEIILTSEVDMALSEPTLSRSNIVVIGNEAAMGLQDWSSKNGDRALFNGNEPFFRLESFLRKVGLNSNKAVEPSGPELQPGQGLLFLHPHPISSRAKMLLLQSTDDSGAGLERAARLFPIRTGIPVPDWIIVGDDDGKGEGNVIAAGLWNSEWNWNAAMSWTSN</sequence>
<gene>
    <name evidence="3" type="ORF">D9757_001678</name>
</gene>
<proteinExistence type="predicted"/>
<evidence type="ECO:0000313" key="3">
    <source>
        <dbReference type="EMBL" id="KAF5391841.1"/>
    </source>
</evidence>
<accession>A0A8H5HYR7</accession>
<keyword evidence="1" id="KW-0732">Signal</keyword>
<dbReference type="GO" id="GO:0006508">
    <property type="term" value="P:proteolysis"/>
    <property type="evidence" value="ECO:0007669"/>
    <property type="project" value="InterPro"/>
</dbReference>
<feature type="domain" description="Peptidase S9 prolyl oligopeptidase catalytic" evidence="2">
    <location>
        <begin position="469"/>
        <end position="606"/>
    </location>
</feature>
<dbReference type="OrthoDB" id="449091at2759"/>
<reference evidence="3 4" key="1">
    <citation type="journal article" date="2020" name="ISME J.">
        <title>Uncovering the hidden diversity of litter-decomposition mechanisms in mushroom-forming fungi.</title>
        <authorList>
            <person name="Floudas D."/>
            <person name="Bentzer J."/>
            <person name="Ahren D."/>
            <person name="Johansson T."/>
            <person name="Persson P."/>
            <person name="Tunlid A."/>
        </authorList>
    </citation>
    <scope>NUCLEOTIDE SEQUENCE [LARGE SCALE GENOMIC DNA]</scope>
    <source>
        <strain evidence="3 4">CBS 406.79</strain>
    </source>
</reference>